<organism evidence="1 2">
    <name type="scientific">Xenotaenia resolanae</name>
    <dbReference type="NCBI Taxonomy" id="208358"/>
    <lineage>
        <taxon>Eukaryota</taxon>
        <taxon>Metazoa</taxon>
        <taxon>Chordata</taxon>
        <taxon>Craniata</taxon>
        <taxon>Vertebrata</taxon>
        <taxon>Euteleostomi</taxon>
        <taxon>Actinopterygii</taxon>
        <taxon>Neopterygii</taxon>
        <taxon>Teleostei</taxon>
        <taxon>Neoteleostei</taxon>
        <taxon>Acanthomorphata</taxon>
        <taxon>Ovalentaria</taxon>
        <taxon>Atherinomorphae</taxon>
        <taxon>Cyprinodontiformes</taxon>
        <taxon>Goodeidae</taxon>
        <taxon>Xenotaenia</taxon>
    </lineage>
</organism>
<dbReference type="Proteomes" id="UP001444071">
    <property type="component" value="Unassembled WGS sequence"/>
</dbReference>
<gene>
    <name evidence="1" type="ORF">XENORESO_002211</name>
</gene>
<protein>
    <submittedName>
        <fullName evidence="1">Uncharacterized protein</fullName>
    </submittedName>
</protein>
<sequence>MEEVLFSQMGYFHLPQQLPIEVTAKRVKYQVENWGCLGISWKIILLPVLSGYILKDRRKIRMDSPSWENSLCLTGWMCPTTFHRSCPSVISFFFFKHNVLTTALCCQNVCGET</sequence>
<accession>A0ABV0W0M8</accession>
<evidence type="ECO:0000313" key="2">
    <source>
        <dbReference type="Proteomes" id="UP001444071"/>
    </source>
</evidence>
<comment type="caution">
    <text evidence="1">The sequence shown here is derived from an EMBL/GenBank/DDBJ whole genome shotgun (WGS) entry which is preliminary data.</text>
</comment>
<evidence type="ECO:0000313" key="1">
    <source>
        <dbReference type="EMBL" id="MEQ2263025.1"/>
    </source>
</evidence>
<keyword evidence="2" id="KW-1185">Reference proteome</keyword>
<dbReference type="EMBL" id="JAHRIM010021398">
    <property type="protein sequence ID" value="MEQ2263025.1"/>
    <property type="molecule type" value="Genomic_DNA"/>
</dbReference>
<reference evidence="1 2" key="1">
    <citation type="submission" date="2021-06" db="EMBL/GenBank/DDBJ databases">
        <authorList>
            <person name="Palmer J.M."/>
        </authorList>
    </citation>
    <scope>NUCLEOTIDE SEQUENCE [LARGE SCALE GENOMIC DNA]</scope>
    <source>
        <strain evidence="1 2">XR_2019</strain>
        <tissue evidence="1">Muscle</tissue>
    </source>
</reference>
<proteinExistence type="predicted"/>
<name>A0ABV0W0M8_9TELE</name>